<evidence type="ECO:0000256" key="2">
    <source>
        <dbReference type="ARBA" id="ARBA00022722"/>
    </source>
</evidence>
<feature type="domain" description="OB-fold nucleic acid binding" evidence="8">
    <location>
        <begin position="8"/>
        <end position="103"/>
    </location>
</feature>
<keyword evidence="10" id="KW-1185">Reference proteome</keyword>
<evidence type="ECO:0000259" key="8">
    <source>
        <dbReference type="Pfam" id="PF13742"/>
    </source>
</evidence>
<evidence type="ECO:0000259" key="7">
    <source>
        <dbReference type="Pfam" id="PF02601"/>
    </source>
</evidence>
<keyword evidence="4 5" id="KW-0269">Exonuclease</keyword>
<accession>A0ABM9CCS7</accession>
<dbReference type="RefSeq" id="WP_236343533.1">
    <property type="nucleotide sequence ID" value="NZ_CAKMMF010000017.1"/>
</dbReference>
<dbReference type="PANTHER" id="PTHR30008:SF0">
    <property type="entry name" value="EXODEOXYRIBONUCLEASE 7 LARGE SUBUNIT"/>
    <property type="match status" value="1"/>
</dbReference>
<dbReference type="NCBIfam" id="TIGR00237">
    <property type="entry name" value="xseA"/>
    <property type="match status" value="1"/>
</dbReference>
<feature type="domain" description="Exonuclease VII large subunit C-terminal" evidence="7">
    <location>
        <begin position="126"/>
        <end position="441"/>
    </location>
</feature>
<dbReference type="EC" id="3.1.11.6" evidence="5"/>
<comment type="similarity">
    <text evidence="5 6">Belongs to the XseA family.</text>
</comment>
<dbReference type="PANTHER" id="PTHR30008">
    <property type="entry name" value="EXODEOXYRIBONUCLEASE 7 LARGE SUBUNIT"/>
    <property type="match status" value="1"/>
</dbReference>
<evidence type="ECO:0000256" key="1">
    <source>
        <dbReference type="ARBA" id="ARBA00022490"/>
    </source>
</evidence>
<gene>
    <name evidence="5 9" type="primary">xseA</name>
    <name evidence="9" type="ORF">PAECIP111893_03186</name>
</gene>
<name>A0ABM9CCS7_9BACL</name>
<dbReference type="InterPro" id="IPR003753">
    <property type="entry name" value="Exonuc_VII_L"/>
</dbReference>
<dbReference type="Pfam" id="PF02601">
    <property type="entry name" value="Exonuc_VII_L"/>
    <property type="match status" value="1"/>
</dbReference>
<comment type="subcellular location">
    <subcellularLocation>
        <location evidence="5 6">Cytoplasm</location>
    </subcellularLocation>
</comment>
<dbReference type="HAMAP" id="MF_00378">
    <property type="entry name" value="Exonuc_7_L"/>
    <property type="match status" value="1"/>
</dbReference>
<dbReference type="Pfam" id="PF13742">
    <property type="entry name" value="tRNA_anti_2"/>
    <property type="match status" value="1"/>
</dbReference>
<keyword evidence="3 5" id="KW-0378">Hydrolase</keyword>
<sequence length="450" mass="50197">MADQARIFSIKDINKYIRMKLESDVLLGDIWLRGEISNFTHHSSGHMYFTLKDKDSRLKSIMFASHNVKLPFMPKEGTKVLARGNISVYERDGNYQFYVTAMQPDGIGSLFLAFEQLKRKLEAEGLFDASRKRPIPKHPKAIGIITSPTGAAVRDILITLQRRHPSVPVLLFPVVVQGAAAAPSIVKAIEKMNQIAEVDVLIVGRGGGSLEELWAFNEESVARSIAASVIPVISAVGHETDFTISDFVADLRAATPTAAAELAVSNVQELQSQLSSLRKRLTQSLQGTVQFRKERLMRIQRSPVFLHPRRYLLQQAERLDRLTERLQQRTSRTTERGHDRLNRLRAALAASHPGEKTAQAARRLSIASDRMEAAMSAGMKERRMQLGASIRQLDALSPLKVMARGYSLVYDNSTDKLIKSISDVQLGDMVKVKLSDGDLECHVWGMEEEA</sequence>
<dbReference type="InterPro" id="IPR020579">
    <property type="entry name" value="Exonuc_VII_lsu_C"/>
</dbReference>
<evidence type="ECO:0000313" key="10">
    <source>
        <dbReference type="Proteomes" id="UP000838686"/>
    </source>
</evidence>
<evidence type="ECO:0000313" key="9">
    <source>
        <dbReference type="EMBL" id="CAH1210281.1"/>
    </source>
</evidence>
<keyword evidence="1 5" id="KW-0963">Cytoplasm</keyword>
<comment type="function">
    <text evidence="5">Bidirectionally degrades single-stranded DNA into large acid-insoluble oligonucleotides, which are then degraded further into small acid-soluble oligonucleotides.</text>
</comment>
<evidence type="ECO:0000256" key="4">
    <source>
        <dbReference type="ARBA" id="ARBA00022839"/>
    </source>
</evidence>
<dbReference type="CDD" id="cd04489">
    <property type="entry name" value="ExoVII_LU_OBF"/>
    <property type="match status" value="1"/>
</dbReference>
<dbReference type="EMBL" id="CAKMMF010000017">
    <property type="protein sequence ID" value="CAH1210281.1"/>
    <property type="molecule type" value="Genomic_DNA"/>
</dbReference>
<comment type="caution">
    <text evidence="9">The sequence shown here is derived from an EMBL/GenBank/DDBJ whole genome shotgun (WGS) entry which is preliminary data.</text>
</comment>
<dbReference type="InterPro" id="IPR025824">
    <property type="entry name" value="OB-fold_nuc-bd_dom"/>
</dbReference>
<dbReference type="GO" id="GO:0008855">
    <property type="term" value="F:exodeoxyribonuclease VII activity"/>
    <property type="evidence" value="ECO:0007669"/>
    <property type="project" value="UniProtKB-EC"/>
</dbReference>
<evidence type="ECO:0000256" key="6">
    <source>
        <dbReference type="RuleBase" id="RU004355"/>
    </source>
</evidence>
<evidence type="ECO:0000256" key="3">
    <source>
        <dbReference type="ARBA" id="ARBA00022801"/>
    </source>
</evidence>
<comment type="catalytic activity">
    <reaction evidence="5 6">
        <text>Exonucleolytic cleavage in either 5'- to 3'- or 3'- to 5'-direction to yield nucleoside 5'-phosphates.</text>
        <dbReference type="EC" id="3.1.11.6"/>
    </reaction>
</comment>
<protein>
    <recommendedName>
        <fullName evidence="5">Exodeoxyribonuclease 7 large subunit</fullName>
        <ecNumber evidence="5">3.1.11.6</ecNumber>
    </recommendedName>
    <alternativeName>
        <fullName evidence="5">Exodeoxyribonuclease VII large subunit</fullName>
        <shortName evidence="5">Exonuclease VII large subunit</shortName>
    </alternativeName>
</protein>
<proteinExistence type="inferred from homology"/>
<reference evidence="9" key="1">
    <citation type="submission" date="2022-01" db="EMBL/GenBank/DDBJ databases">
        <authorList>
            <person name="Criscuolo A."/>
        </authorList>
    </citation>
    <scope>NUCLEOTIDE SEQUENCE</scope>
    <source>
        <strain evidence="9">CIP111893</strain>
    </source>
</reference>
<comment type="subunit">
    <text evidence="5">Heterooligomer composed of large and small subunits.</text>
</comment>
<keyword evidence="2 5" id="KW-0540">Nuclease</keyword>
<dbReference type="Proteomes" id="UP000838686">
    <property type="component" value="Unassembled WGS sequence"/>
</dbReference>
<evidence type="ECO:0000256" key="5">
    <source>
        <dbReference type="HAMAP-Rule" id="MF_00378"/>
    </source>
</evidence>
<organism evidence="9 10">
    <name type="scientific">Paenibacillus plantiphilus</name>
    <dbReference type="NCBI Taxonomy" id="2905650"/>
    <lineage>
        <taxon>Bacteria</taxon>
        <taxon>Bacillati</taxon>
        <taxon>Bacillota</taxon>
        <taxon>Bacilli</taxon>
        <taxon>Bacillales</taxon>
        <taxon>Paenibacillaceae</taxon>
        <taxon>Paenibacillus</taxon>
    </lineage>
</organism>